<proteinExistence type="predicted"/>
<evidence type="ECO:0000313" key="4">
    <source>
        <dbReference type="Proteomes" id="UP000307440"/>
    </source>
</evidence>
<dbReference type="GO" id="GO:0000785">
    <property type="term" value="C:chromatin"/>
    <property type="evidence" value="ECO:0007669"/>
    <property type="project" value="TreeGrafter"/>
</dbReference>
<name>A0A5C3LAI7_COPMA</name>
<dbReference type="OrthoDB" id="428854at2759"/>
<dbReference type="GO" id="GO:0007064">
    <property type="term" value="P:mitotic sister chromatid cohesion"/>
    <property type="evidence" value="ECO:0007669"/>
    <property type="project" value="TreeGrafter"/>
</dbReference>
<keyword evidence="4" id="KW-1185">Reference proteome</keyword>
<dbReference type="PANTHER" id="PTHR45884">
    <property type="entry name" value="N-ACETYLTRANSFERASE ECO"/>
    <property type="match status" value="1"/>
</dbReference>
<dbReference type="GO" id="GO:0005634">
    <property type="term" value="C:nucleus"/>
    <property type="evidence" value="ECO:0007669"/>
    <property type="project" value="TreeGrafter"/>
</dbReference>
<dbReference type="CDD" id="cd04301">
    <property type="entry name" value="NAT_SF"/>
    <property type="match status" value="1"/>
</dbReference>
<dbReference type="SUPFAM" id="SSF55729">
    <property type="entry name" value="Acyl-CoA N-acyltransferases (Nat)"/>
    <property type="match status" value="1"/>
</dbReference>
<organism evidence="3 4">
    <name type="scientific">Coprinopsis marcescibilis</name>
    <name type="common">Agaric fungus</name>
    <name type="synonym">Psathyrella marcescibilis</name>
    <dbReference type="NCBI Taxonomy" id="230819"/>
    <lineage>
        <taxon>Eukaryota</taxon>
        <taxon>Fungi</taxon>
        <taxon>Dikarya</taxon>
        <taxon>Basidiomycota</taxon>
        <taxon>Agaricomycotina</taxon>
        <taxon>Agaricomycetes</taxon>
        <taxon>Agaricomycetidae</taxon>
        <taxon>Agaricales</taxon>
        <taxon>Agaricineae</taxon>
        <taxon>Psathyrellaceae</taxon>
        <taxon>Coprinopsis</taxon>
    </lineage>
</organism>
<gene>
    <name evidence="3" type="ORF">FA15DRAFT_608577</name>
</gene>
<feature type="domain" description="N-acetyltransferase ESCO acetyl-transferase" evidence="2">
    <location>
        <begin position="241"/>
        <end position="305"/>
    </location>
</feature>
<dbReference type="Pfam" id="PF13880">
    <property type="entry name" value="Acetyltransf_13"/>
    <property type="match status" value="1"/>
</dbReference>
<accession>A0A5C3LAI7</accession>
<dbReference type="Proteomes" id="UP000307440">
    <property type="component" value="Unassembled WGS sequence"/>
</dbReference>
<feature type="region of interest" description="Disordered" evidence="1">
    <location>
        <begin position="1"/>
        <end position="59"/>
    </location>
</feature>
<dbReference type="Gene3D" id="3.40.630.30">
    <property type="match status" value="1"/>
</dbReference>
<dbReference type="PANTHER" id="PTHR45884:SF2">
    <property type="entry name" value="N-ACETYLTRANSFERASE ECO"/>
    <property type="match status" value="1"/>
</dbReference>
<dbReference type="InterPro" id="IPR028009">
    <property type="entry name" value="ESCO_Acetyltransf_dom"/>
</dbReference>
<sequence>MRTYTSRTRTLHSSDPVVTSESSPESNKRKLISEETDLGSRKRVKTSVKEKKPERNSKSKQRTLVQLHFCVDKSIIRKCAICDLCYTKGAKDDEELHRVHCSRVQRGLEWSREVEKEGYGSTIHELESMVKMEKGKMGRIICFPANVNGKMGGKLKTLLEMVNLSLSSPELDTAALQRSKVYLFLVQEGTHSRPERVVGCAIAQQIKAAMAVLPPAISDSLNEASNSVDVGGTFCNPKLLPTAMGISRLFVSSTYRRQGIARRLLSAAASTFIPGCPLDPHKGEIAFSQPTGNGAQVMHSWGGGNVRVYEDNTG</sequence>
<dbReference type="InterPro" id="IPR016181">
    <property type="entry name" value="Acyl_CoA_acyltransferase"/>
</dbReference>
<dbReference type="GO" id="GO:0061733">
    <property type="term" value="F:protein-lysine-acetyltransferase activity"/>
    <property type="evidence" value="ECO:0007669"/>
    <property type="project" value="TreeGrafter"/>
</dbReference>
<evidence type="ECO:0000313" key="3">
    <source>
        <dbReference type="EMBL" id="TFK29810.1"/>
    </source>
</evidence>
<feature type="compositionally biased region" description="Basic and acidic residues" evidence="1">
    <location>
        <begin position="47"/>
        <end position="57"/>
    </location>
</feature>
<protein>
    <recommendedName>
        <fullName evidence="2">N-acetyltransferase ESCO acetyl-transferase domain-containing protein</fullName>
    </recommendedName>
</protein>
<dbReference type="AlphaFoldDB" id="A0A5C3LAI7"/>
<evidence type="ECO:0000259" key="2">
    <source>
        <dbReference type="Pfam" id="PF13880"/>
    </source>
</evidence>
<dbReference type="EMBL" id="ML210147">
    <property type="protein sequence ID" value="TFK29810.1"/>
    <property type="molecule type" value="Genomic_DNA"/>
</dbReference>
<reference evidence="3 4" key="1">
    <citation type="journal article" date="2019" name="Nat. Ecol. Evol.">
        <title>Megaphylogeny resolves global patterns of mushroom evolution.</title>
        <authorList>
            <person name="Varga T."/>
            <person name="Krizsan K."/>
            <person name="Foldi C."/>
            <person name="Dima B."/>
            <person name="Sanchez-Garcia M."/>
            <person name="Sanchez-Ramirez S."/>
            <person name="Szollosi G.J."/>
            <person name="Szarkandi J.G."/>
            <person name="Papp V."/>
            <person name="Albert L."/>
            <person name="Andreopoulos W."/>
            <person name="Angelini C."/>
            <person name="Antonin V."/>
            <person name="Barry K.W."/>
            <person name="Bougher N.L."/>
            <person name="Buchanan P."/>
            <person name="Buyck B."/>
            <person name="Bense V."/>
            <person name="Catcheside P."/>
            <person name="Chovatia M."/>
            <person name="Cooper J."/>
            <person name="Damon W."/>
            <person name="Desjardin D."/>
            <person name="Finy P."/>
            <person name="Geml J."/>
            <person name="Haridas S."/>
            <person name="Hughes K."/>
            <person name="Justo A."/>
            <person name="Karasinski D."/>
            <person name="Kautmanova I."/>
            <person name="Kiss B."/>
            <person name="Kocsube S."/>
            <person name="Kotiranta H."/>
            <person name="LaButti K.M."/>
            <person name="Lechner B.E."/>
            <person name="Liimatainen K."/>
            <person name="Lipzen A."/>
            <person name="Lukacs Z."/>
            <person name="Mihaltcheva S."/>
            <person name="Morgado L.N."/>
            <person name="Niskanen T."/>
            <person name="Noordeloos M.E."/>
            <person name="Ohm R.A."/>
            <person name="Ortiz-Santana B."/>
            <person name="Ovrebo C."/>
            <person name="Racz N."/>
            <person name="Riley R."/>
            <person name="Savchenko A."/>
            <person name="Shiryaev A."/>
            <person name="Soop K."/>
            <person name="Spirin V."/>
            <person name="Szebenyi C."/>
            <person name="Tomsovsky M."/>
            <person name="Tulloss R.E."/>
            <person name="Uehling J."/>
            <person name="Grigoriev I.V."/>
            <person name="Vagvolgyi C."/>
            <person name="Papp T."/>
            <person name="Martin F.M."/>
            <person name="Miettinen O."/>
            <person name="Hibbett D.S."/>
            <person name="Nagy L.G."/>
        </authorList>
    </citation>
    <scope>NUCLEOTIDE SEQUENCE [LARGE SCALE GENOMIC DNA]</scope>
    <source>
        <strain evidence="3 4">CBS 121175</strain>
    </source>
</reference>
<feature type="compositionally biased region" description="Polar residues" evidence="1">
    <location>
        <begin position="1"/>
        <end position="25"/>
    </location>
</feature>
<evidence type="ECO:0000256" key="1">
    <source>
        <dbReference type="SAM" id="MobiDB-lite"/>
    </source>
</evidence>
<dbReference type="STRING" id="230819.A0A5C3LAI7"/>